<comment type="subcellular location">
    <subcellularLocation>
        <location evidence="2">Cytoplasm</location>
        <location evidence="2">Cytosol</location>
    </subcellularLocation>
    <subcellularLocation>
        <location evidence="1">Lysosome</location>
    </subcellularLocation>
    <subcellularLocation>
        <location evidence="3">Secreted</location>
        <location evidence="3">Extracellular exosome</location>
    </subcellularLocation>
</comment>
<gene>
    <name evidence="15" type="ORF">NDU88_004886</name>
</gene>
<comment type="similarity">
    <text evidence="4 12">Belongs to the IL-1 family.</text>
</comment>
<dbReference type="AlphaFoldDB" id="A0AAV7LMM8"/>
<keyword evidence="7 12" id="KW-0964">Secreted</keyword>
<dbReference type="SMART" id="SM00125">
    <property type="entry name" value="IL1"/>
    <property type="match status" value="1"/>
</dbReference>
<evidence type="ECO:0000256" key="6">
    <source>
        <dbReference type="ARBA" id="ARBA00022514"/>
    </source>
</evidence>
<dbReference type="GO" id="GO:0010628">
    <property type="term" value="P:positive regulation of gene expression"/>
    <property type="evidence" value="ECO:0007669"/>
    <property type="project" value="TreeGrafter"/>
</dbReference>
<keyword evidence="10" id="KW-0458">Lysosome</keyword>
<evidence type="ECO:0000256" key="11">
    <source>
        <dbReference type="ARBA" id="ARBA00023246"/>
    </source>
</evidence>
<dbReference type="GO" id="GO:0005615">
    <property type="term" value="C:extracellular space"/>
    <property type="evidence" value="ECO:0007669"/>
    <property type="project" value="UniProtKB-KW"/>
</dbReference>
<feature type="region of interest" description="Disordered" evidence="13">
    <location>
        <begin position="78"/>
        <end position="137"/>
    </location>
</feature>
<dbReference type="GO" id="GO:0071222">
    <property type="term" value="P:cellular response to lipopolysaccharide"/>
    <property type="evidence" value="ECO:0007669"/>
    <property type="project" value="TreeGrafter"/>
</dbReference>
<accession>A0AAV7LMM8</accession>
<keyword evidence="6" id="KW-0202">Cytokine</keyword>
<evidence type="ECO:0000256" key="2">
    <source>
        <dbReference type="ARBA" id="ARBA00004514"/>
    </source>
</evidence>
<evidence type="ECO:0000256" key="13">
    <source>
        <dbReference type="SAM" id="MobiDB-lite"/>
    </source>
</evidence>
<dbReference type="GO" id="GO:0001660">
    <property type="term" value="P:fever generation"/>
    <property type="evidence" value="ECO:0007669"/>
    <property type="project" value="UniProtKB-KW"/>
</dbReference>
<dbReference type="GO" id="GO:0019221">
    <property type="term" value="P:cytokine-mediated signaling pathway"/>
    <property type="evidence" value="ECO:0007669"/>
    <property type="project" value="TreeGrafter"/>
</dbReference>
<reference evidence="15" key="1">
    <citation type="journal article" date="2022" name="bioRxiv">
        <title>Sequencing and chromosome-scale assembly of the giantPleurodeles waltlgenome.</title>
        <authorList>
            <person name="Brown T."/>
            <person name="Elewa A."/>
            <person name="Iarovenko S."/>
            <person name="Subramanian E."/>
            <person name="Araus A.J."/>
            <person name="Petzold A."/>
            <person name="Susuki M."/>
            <person name="Suzuki K.-i.T."/>
            <person name="Hayashi T."/>
            <person name="Toyoda A."/>
            <person name="Oliveira C."/>
            <person name="Osipova E."/>
            <person name="Leigh N.D."/>
            <person name="Simon A."/>
            <person name="Yun M.H."/>
        </authorList>
    </citation>
    <scope>NUCLEOTIDE SEQUENCE</scope>
    <source>
        <strain evidence="15">20211129_DDA</strain>
        <tissue evidence="15">Liver</tissue>
    </source>
</reference>
<dbReference type="InterPro" id="IPR000975">
    <property type="entry name" value="IL-1_fam"/>
</dbReference>
<dbReference type="PRINTS" id="PR01357">
    <property type="entry name" value="INTRLEUKN1AB"/>
</dbReference>
<organism evidence="15 16">
    <name type="scientific">Pleurodeles waltl</name>
    <name type="common">Iberian ribbed newt</name>
    <dbReference type="NCBI Taxonomy" id="8319"/>
    <lineage>
        <taxon>Eukaryota</taxon>
        <taxon>Metazoa</taxon>
        <taxon>Chordata</taxon>
        <taxon>Craniata</taxon>
        <taxon>Vertebrata</taxon>
        <taxon>Euteleostomi</taxon>
        <taxon>Amphibia</taxon>
        <taxon>Batrachia</taxon>
        <taxon>Caudata</taxon>
        <taxon>Salamandroidea</taxon>
        <taxon>Salamandridae</taxon>
        <taxon>Pleurodelinae</taxon>
        <taxon>Pleurodeles</taxon>
    </lineage>
</organism>
<comment type="caution">
    <text evidence="15">The sequence shown here is derived from an EMBL/GenBank/DDBJ whole genome shotgun (WGS) entry which is preliminary data.</text>
</comment>
<dbReference type="PANTHER" id="PTHR10078:SF30">
    <property type="entry name" value="INTERLEUKIN-1 BETA"/>
    <property type="match status" value="1"/>
</dbReference>
<dbReference type="InterPro" id="IPR020877">
    <property type="entry name" value="IL-1_CS"/>
</dbReference>
<sequence length="356" mass="38967">MAAVGFQRLLCLFNGLLVLQAELQSDLEAAAGRSAAHHFTLATRAGNPKVLRSLGSTRARVRQQLYGAHTALPPVYALPSREDSHRPAAGRERFTGRATELPVRKQKEATSENEELRQTLKAASKSRSMENDQPDFGPMSIMQTELMAGDYGAEAFAVGFKPAKLSCCDFSLENEEIPRSDTVKHQYLGGTPNQVFRHFSDSRCYVTDTANKSLVLNNTLGQAQLVARYLQGPDVEHQATLNMNLYSWLPGGDSTKRPVTLNILGSSLFLSCALVDGKPKLCIEEVSEKLTTLKSTLLHFLFLKGGEGSGRGATSTFESATCPEWFLSTSQHENLPVTVSSSGDQRSIQNFKVIQL</sequence>
<feature type="compositionally biased region" description="Basic and acidic residues" evidence="13">
    <location>
        <begin position="80"/>
        <end position="95"/>
    </location>
</feature>
<name>A0AAV7LMM8_PLEWA</name>
<dbReference type="GO" id="GO:0005125">
    <property type="term" value="F:cytokine activity"/>
    <property type="evidence" value="ECO:0007669"/>
    <property type="project" value="UniProtKB-UniRule"/>
</dbReference>
<dbReference type="EMBL" id="JANPWB010000015">
    <property type="protein sequence ID" value="KAJ1091769.1"/>
    <property type="molecule type" value="Genomic_DNA"/>
</dbReference>
<feature type="chain" id="PRO_5043865903" description="Interleukin-1" evidence="14">
    <location>
        <begin position="22"/>
        <end position="356"/>
    </location>
</feature>
<dbReference type="PANTHER" id="PTHR10078">
    <property type="entry name" value="INTERLEUKIN-1 FAMILY MEMBER"/>
    <property type="match status" value="1"/>
</dbReference>
<evidence type="ECO:0000256" key="3">
    <source>
        <dbReference type="ARBA" id="ARBA00004550"/>
    </source>
</evidence>
<keyword evidence="14" id="KW-0732">Signal</keyword>
<dbReference type="GO" id="GO:0005149">
    <property type="term" value="F:interleukin-1 receptor binding"/>
    <property type="evidence" value="ECO:0007669"/>
    <property type="project" value="UniProtKB-UniRule"/>
</dbReference>
<evidence type="ECO:0000256" key="12">
    <source>
        <dbReference type="RuleBase" id="RU003753"/>
    </source>
</evidence>
<evidence type="ECO:0000256" key="8">
    <source>
        <dbReference type="ARBA" id="ARBA00022620"/>
    </source>
</evidence>
<feature type="signal peptide" evidence="14">
    <location>
        <begin position="1"/>
        <end position="21"/>
    </location>
</feature>
<keyword evidence="11" id="KW-0497">Mitogen</keyword>
<dbReference type="Proteomes" id="UP001066276">
    <property type="component" value="Chromosome 11"/>
</dbReference>
<dbReference type="PROSITE" id="PS00253">
    <property type="entry name" value="INTERLEUKIN_1"/>
    <property type="match status" value="1"/>
</dbReference>
<feature type="compositionally biased region" description="Basic and acidic residues" evidence="13">
    <location>
        <begin position="102"/>
        <end position="118"/>
    </location>
</feature>
<evidence type="ECO:0000256" key="10">
    <source>
        <dbReference type="ARBA" id="ARBA00023228"/>
    </source>
</evidence>
<dbReference type="PRINTS" id="PR00264">
    <property type="entry name" value="INTERLEUKIN1"/>
</dbReference>
<dbReference type="Gene3D" id="2.80.10.50">
    <property type="match status" value="1"/>
</dbReference>
<dbReference type="Pfam" id="PF00340">
    <property type="entry name" value="IL1"/>
    <property type="match status" value="1"/>
</dbReference>
<dbReference type="InterPro" id="IPR008996">
    <property type="entry name" value="IL1/FGF"/>
</dbReference>
<evidence type="ECO:0000256" key="7">
    <source>
        <dbReference type="ARBA" id="ARBA00022525"/>
    </source>
</evidence>
<evidence type="ECO:0000256" key="4">
    <source>
        <dbReference type="ARBA" id="ARBA00010448"/>
    </source>
</evidence>
<evidence type="ECO:0000256" key="9">
    <source>
        <dbReference type="ARBA" id="ARBA00023198"/>
    </source>
</evidence>
<keyword evidence="5" id="KW-0963">Cytoplasm</keyword>
<dbReference type="GO" id="GO:0005764">
    <property type="term" value="C:lysosome"/>
    <property type="evidence" value="ECO:0007669"/>
    <property type="project" value="UniProtKB-SubCell"/>
</dbReference>
<dbReference type="SUPFAM" id="SSF50353">
    <property type="entry name" value="Cytokine"/>
    <property type="match status" value="1"/>
</dbReference>
<evidence type="ECO:0000256" key="5">
    <source>
        <dbReference type="ARBA" id="ARBA00022490"/>
    </source>
</evidence>
<dbReference type="GO" id="GO:0005829">
    <property type="term" value="C:cytosol"/>
    <property type="evidence" value="ECO:0007669"/>
    <property type="project" value="UniProtKB-SubCell"/>
</dbReference>
<keyword evidence="16" id="KW-1185">Reference proteome</keyword>
<keyword evidence="9" id="KW-0395">Inflammatory response</keyword>
<evidence type="ECO:0000313" key="15">
    <source>
        <dbReference type="EMBL" id="KAJ1091769.1"/>
    </source>
</evidence>
<dbReference type="GO" id="GO:0051781">
    <property type="term" value="P:positive regulation of cell division"/>
    <property type="evidence" value="ECO:0007669"/>
    <property type="project" value="UniProtKB-KW"/>
</dbReference>
<evidence type="ECO:0000256" key="1">
    <source>
        <dbReference type="ARBA" id="ARBA00004371"/>
    </source>
</evidence>
<proteinExistence type="inferred from homology"/>
<evidence type="ECO:0000256" key="14">
    <source>
        <dbReference type="SAM" id="SignalP"/>
    </source>
</evidence>
<keyword evidence="8" id="KW-0666">Pyrogen</keyword>
<protein>
    <recommendedName>
        <fullName evidence="12">Interleukin-1</fullName>
    </recommendedName>
</protein>
<dbReference type="GO" id="GO:0006955">
    <property type="term" value="P:immune response"/>
    <property type="evidence" value="ECO:0007669"/>
    <property type="project" value="InterPro"/>
</dbReference>
<evidence type="ECO:0000313" key="16">
    <source>
        <dbReference type="Proteomes" id="UP001066276"/>
    </source>
</evidence>